<dbReference type="InterPro" id="IPR038628">
    <property type="entry name" value="XkdM-like_sf"/>
</dbReference>
<dbReference type="AlphaFoldDB" id="A0A1H8JHX5"/>
<evidence type="ECO:0000313" key="1">
    <source>
        <dbReference type="EMBL" id="SEN80181.1"/>
    </source>
</evidence>
<protein>
    <submittedName>
        <fullName evidence="1">Phage tail tube protein</fullName>
    </submittedName>
</protein>
<evidence type="ECO:0000313" key="2">
    <source>
        <dbReference type="Proteomes" id="UP000199512"/>
    </source>
</evidence>
<reference evidence="1 2" key="1">
    <citation type="submission" date="2016-10" db="EMBL/GenBank/DDBJ databases">
        <authorList>
            <person name="de Groot N.N."/>
        </authorList>
    </citation>
    <scope>NUCLEOTIDE SEQUENCE [LARGE SCALE GENOMIC DNA]</scope>
    <source>
        <strain evidence="1 2">Calf135</strain>
    </source>
</reference>
<dbReference type="RefSeq" id="WP_091975924.1">
    <property type="nucleotide sequence ID" value="NZ_FODF01000014.1"/>
</dbReference>
<keyword evidence="2" id="KW-1185">Reference proteome</keyword>
<dbReference type="Gene3D" id="2.30.110.40">
    <property type="entry name" value="Phage tail tube protein"/>
    <property type="match status" value="1"/>
</dbReference>
<dbReference type="InterPro" id="IPR018989">
    <property type="entry name" value="DUF2001"/>
</dbReference>
<dbReference type="EMBL" id="FODF01000014">
    <property type="protein sequence ID" value="SEN80181.1"/>
    <property type="molecule type" value="Genomic_DNA"/>
</dbReference>
<dbReference type="OrthoDB" id="1697482at2"/>
<accession>A0A1H8JHX5</accession>
<name>A0A1H8JHX5_9FIRM</name>
<dbReference type="Pfam" id="PF09393">
    <property type="entry name" value="DUF2001"/>
    <property type="match status" value="1"/>
</dbReference>
<dbReference type="Proteomes" id="UP000199512">
    <property type="component" value="Unassembled WGS sequence"/>
</dbReference>
<dbReference type="SUPFAM" id="SSF69279">
    <property type="entry name" value="Phage tail proteins"/>
    <property type="match status" value="1"/>
</dbReference>
<sequence length="161" mass="18024">MAEQVKRLNFVNETISGSQGCVFAEINNRRYVLASLSKFKATFKTNISKGGVLGLSGKQNKPAGWEGEWEATFYYNQSTFRELAQQYAETGIFPTFNIQVINEDPMSVAKIGRQSITFVDCIAEEITMAMIDVDAESLDEDVSGTFNDFKINDKFKDFPTA</sequence>
<gene>
    <name evidence="1" type="ORF">SAMN05216454_11420</name>
</gene>
<proteinExistence type="predicted"/>
<dbReference type="STRING" id="215200.SAMN05216454_11420"/>
<organism evidence="1 2">
    <name type="scientific">Peptostreptococcus russellii</name>
    <dbReference type="NCBI Taxonomy" id="215200"/>
    <lineage>
        <taxon>Bacteria</taxon>
        <taxon>Bacillati</taxon>
        <taxon>Bacillota</taxon>
        <taxon>Clostridia</taxon>
        <taxon>Peptostreptococcales</taxon>
        <taxon>Peptostreptococcaceae</taxon>
        <taxon>Peptostreptococcus</taxon>
    </lineage>
</organism>